<dbReference type="PROSITE" id="PS51007">
    <property type="entry name" value="CYTC"/>
    <property type="match status" value="1"/>
</dbReference>
<comment type="caution">
    <text evidence="10">The sequence shown here is derived from an EMBL/GenBank/DDBJ whole genome shotgun (WGS) entry which is preliminary data.</text>
</comment>
<evidence type="ECO:0000256" key="1">
    <source>
        <dbReference type="ARBA" id="ARBA00022448"/>
    </source>
</evidence>
<evidence type="ECO:0000256" key="5">
    <source>
        <dbReference type="ARBA" id="ARBA00023004"/>
    </source>
</evidence>
<evidence type="ECO:0000256" key="2">
    <source>
        <dbReference type="ARBA" id="ARBA00022617"/>
    </source>
</evidence>
<feature type="compositionally biased region" description="Basic and acidic residues" evidence="7">
    <location>
        <begin position="25"/>
        <end position="34"/>
    </location>
</feature>
<feature type="signal peptide" evidence="8">
    <location>
        <begin position="1"/>
        <end position="23"/>
    </location>
</feature>
<evidence type="ECO:0000313" key="10">
    <source>
        <dbReference type="EMBL" id="EQB40591.1"/>
    </source>
</evidence>
<keyword evidence="11" id="KW-1185">Reference proteome</keyword>
<name>T0JQZ3_9BACT</name>
<dbReference type="eggNOG" id="COG2863">
    <property type="taxonomic scope" value="Bacteria"/>
</dbReference>
<evidence type="ECO:0000256" key="4">
    <source>
        <dbReference type="ARBA" id="ARBA00022982"/>
    </source>
</evidence>
<dbReference type="InterPro" id="IPR036909">
    <property type="entry name" value="Cyt_c-like_dom_sf"/>
</dbReference>
<reference evidence="10 11" key="1">
    <citation type="submission" date="2013-07" db="EMBL/GenBank/DDBJ databases">
        <title>Sulfurimonas hongkongensis AST-10 Genome Sequencing.</title>
        <authorList>
            <person name="Cai L."/>
            <person name="Zhang T."/>
        </authorList>
    </citation>
    <scope>NUCLEOTIDE SEQUENCE [LARGE SCALE GENOMIC DNA]</scope>
    <source>
        <strain evidence="10 11">AST-10</strain>
    </source>
</reference>
<evidence type="ECO:0000256" key="6">
    <source>
        <dbReference type="PROSITE-ProRule" id="PRU00433"/>
    </source>
</evidence>
<dbReference type="PROSITE" id="PS51257">
    <property type="entry name" value="PROKAR_LIPOPROTEIN"/>
    <property type="match status" value="1"/>
</dbReference>
<evidence type="ECO:0000256" key="3">
    <source>
        <dbReference type="ARBA" id="ARBA00022723"/>
    </source>
</evidence>
<dbReference type="GO" id="GO:0046872">
    <property type="term" value="F:metal ion binding"/>
    <property type="evidence" value="ECO:0007669"/>
    <property type="project" value="UniProtKB-KW"/>
</dbReference>
<dbReference type="AlphaFoldDB" id="T0JQZ3"/>
<evidence type="ECO:0000256" key="7">
    <source>
        <dbReference type="SAM" id="MobiDB-lite"/>
    </source>
</evidence>
<dbReference type="EMBL" id="AUPZ01000002">
    <property type="protein sequence ID" value="EQB40591.1"/>
    <property type="molecule type" value="Genomic_DNA"/>
</dbReference>
<dbReference type="GO" id="GO:0009055">
    <property type="term" value="F:electron transfer activity"/>
    <property type="evidence" value="ECO:0007669"/>
    <property type="project" value="InterPro"/>
</dbReference>
<gene>
    <name evidence="10" type="ORF">M947_01950</name>
</gene>
<dbReference type="InterPro" id="IPR050597">
    <property type="entry name" value="Cytochrome_c_Oxidase_Subunit"/>
</dbReference>
<dbReference type="PANTHER" id="PTHR33751">
    <property type="entry name" value="CBB3-TYPE CYTOCHROME C OXIDASE SUBUNIT FIXP"/>
    <property type="match status" value="1"/>
</dbReference>
<keyword evidence="8" id="KW-0732">Signal</keyword>
<feature type="region of interest" description="Disordered" evidence="7">
    <location>
        <begin position="25"/>
        <end position="48"/>
    </location>
</feature>
<dbReference type="PATRIC" id="fig|1172190.3.peg.380"/>
<dbReference type="GO" id="GO:0020037">
    <property type="term" value="F:heme binding"/>
    <property type="evidence" value="ECO:0007669"/>
    <property type="project" value="InterPro"/>
</dbReference>
<dbReference type="InterPro" id="IPR009056">
    <property type="entry name" value="Cyt_c-like_dom"/>
</dbReference>
<dbReference type="STRING" id="1172190.M947_01950"/>
<keyword evidence="1" id="KW-0813">Transport</keyword>
<protein>
    <recommendedName>
        <fullName evidence="9">Cytochrome c domain-containing protein</fullName>
    </recommendedName>
</protein>
<feature type="chain" id="PRO_5004565879" description="Cytochrome c domain-containing protein" evidence="8">
    <location>
        <begin position="24"/>
        <end position="195"/>
    </location>
</feature>
<feature type="domain" description="Cytochrome c" evidence="9">
    <location>
        <begin position="109"/>
        <end position="186"/>
    </location>
</feature>
<sequence length="195" mass="22087">MKVSKIKISTFAIVLMVAFSACSDSSDKKEDKRQASSNDAPKIEVVQNSDAHAIKVKEKQSDKSQSKSYYYDYNVKDANGDASTRVKPRTSMEANMNVRSPYEKVEISMLVKKLSKDFIVKCSACHDDYANGIVGPSLLGKDSDFIYNKIVAFKTGKESNPLMNDLVKKMDDKEIKKIAQEIYEFNKEITRMRNR</sequence>
<dbReference type="OrthoDB" id="5354561at2"/>
<keyword evidence="2 6" id="KW-0349">Heme</keyword>
<keyword evidence="3 6" id="KW-0479">Metal-binding</keyword>
<evidence type="ECO:0000259" key="9">
    <source>
        <dbReference type="PROSITE" id="PS51007"/>
    </source>
</evidence>
<accession>T0JQZ3</accession>
<keyword evidence="5 6" id="KW-0408">Iron</keyword>
<dbReference type="Proteomes" id="UP000015520">
    <property type="component" value="Unassembled WGS sequence"/>
</dbReference>
<dbReference type="PANTHER" id="PTHR33751:SF9">
    <property type="entry name" value="CYTOCHROME C4"/>
    <property type="match status" value="1"/>
</dbReference>
<dbReference type="Gene3D" id="1.10.760.10">
    <property type="entry name" value="Cytochrome c-like domain"/>
    <property type="match status" value="1"/>
</dbReference>
<organism evidence="10 11">
    <name type="scientific">Sulfurimonas hongkongensis</name>
    <dbReference type="NCBI Taxonomy" id="1172190"/>
    <lineage>
        <taxon>Bacteria</taxon>
        <taxon>Pseudomonadati</taxon>
        <taxon>Campylobacterota</taxon>
        <taxon>Epsilonproteobacteria</taxon>
        <taxon>Campylobacterales</taxon>
        <taxon>Sulfurimonadaceae</taxon>
        <taxon>Sulfurimonas</taxon>
    </lineage>
</organism>
<dbReference type="SUPFAM" id="SSF46626">
    <property type="entry name" value="Cytochrome c"/>
    <property type="match status" value="1"/>
</dbReference>
<dbReference type="RefSeq" id="WP_021286671.1">
    <property type="nucleotide sequence ID" value="NZ_AUPZ01000002.1"/>
</dbReference>
<keyword evidence="4" id="KW-0249">Electron transport</keyword>
<evidence type="ECO:0000313" key="11">
    <source>
        <dbReference type="Proteomes" id="UP000015520"/>
    </source>
</evidence>
<proteinExistence type="predicted"/>
<evidence type="ECO:0000256" key="8">
    <source>
        <dbReference type="SAM" id="SignalP"/>
    </source>
</evidence>